<feature type="transmembrane region" description="Helical" evidence="1">
    <location>
        <begin position="20"/>
        <end position="39"/>
    </location>
</feature>
<evidence type="ECO:0008006" key="3">
    <source>
        <dbReference type="Google" id="ProtNLM"/>
    </source>
</evidence>
<dbReference type="EMBL" id="UOGL01000411">
    <property type="protein sequence ID" value="VAX40207.1"/>
    <property type="molecule type" value="Genomic_DNA"/>
</dbReference>
<protein>
    <recommendedName>
        <fullName evidence="3">Polyketide cyclase/dehydrase</fullName>
    </recommendedName>
</protein>
<name>A0A3B1E7W6_9ZZZZ</name>
<sequence>DEPDEPDEWDSTEPYDDIEIWLPGLSLSILVGIGSYCLILYWGEMGSALFFGVPSAMGALLGYRVRTGIIWLILLSLLSISGVTVGLIALDISGLFCGLILGVIFLGPFALGLLLGLILRNCLKKTHWGQRSYLPTIILSLLPLGEAGLECLFDSPDELHSVSTNLTFHATATEAWESMMFYEEVNVEPPWLLKLALPRPVKAEGKMGQVGEVRRCLYENGHISKRITKRVERKELAFTVIEQKLHFEKDVTLKDGRFLLHQINEKETQVILTTRYVRHLRPAWLWKPIEEKVVHTLHQHVLEGMKRSTKKKASPPPRIYHPHPLNHTFASYR</sequence>
<keyword evidence="1" id="KW-1133">Transmembrane helix</keyword>
<keyword evidence="1" id="KW-0812">Transmembrane</keyword>
<feature type="transmembrane region" description="Helical" evidence="1">
    <location>
        <begin position="97"/>
        <end position="119"/>
    </location>
</feature>
<dbReference type="AlphaFoldDB" id="A0A3B1E7W6"/>
<evidence type="ECO:0000313" key="2">
    <source>
        <dbReference type="EMBL" id="VAX40207.1"/>
    </source>
</evidence>
<feature type="transmembrane region" description="Helical" evidence="1">
    <location>
        <begin position="69"/>
        <end position="90"/>
    </location>
</feature>
<feature type="non-terminal residue" evidence="2">
    <location>
        <position position="1"/>
    </location>
</feature>
<organism evidence="2">
    <name type="scientific">hydrothermal vent metagenome</name>
    <dbReference type="NCBI Taxonomy" id="652676"/>
    <lineage>
        <taxon>unclassified sequences</taxon>
        <taxon>metagenomes</taxon>
        <taxon>ecological metagenomes</taxon>
    </lineage>
</organism>
<evidence type="ECO:0000256" key="1">
    <source>
        <dbReference type="SAM" id="Phobius"/>
    </source>
</evidence>
<keyword evidence="1" id="KW-0472">Membrane</keyword>
<gene>
    <name evidence="2" type="ORF">MNBD_PLANCTO02-1022</name>
</gene>
<reference evidence="2" key="1">
    <citation type="submission" date="2018-06" db="EMBL/GenBank/DDBJ databases">
        <authorList>
            <person name="Zhirakovskaya E."/>
        </authorList>
    </citation>
    <scope>NUCLEOTIDE SEQUENCE</scope>
</reference>
<accession>A0A3B1E7W6</accession>
<proteinExistence type="predicted"/>